<dbReference type="AlphaFoldDB" id="A0A8K0USG5"/>
<dbReference type="Proteomes" id="UP000813824">
    <property type="component" value="Unassembled WGS sequence"/>
</dbReference>
<gene>
    <name evidence="2" type="ORF">BXZ70DRAFT_927956</name>
</gene>
<dbReference type="EMBL" id="JAEVFJ010000008">
    <property type="protein sequence ID" value="KAH8103063.1"/>
    <property type="molecule type" value="Genomic_DNA"/>
</dbReference>
<comment type="caution">
    <text evidence="2">The sequence shown here is derived from an EMBL/GenBank/DDBJ whole genome shotgun (WGS) entry which is preliminary data.</text>
</comment>
<feature type="chain" id="PRO_5035447741" evidence="1">
    <location>
        <begin position="19"/>
        <end position="119"/>
    </location>
</feature>
<name>A0A8K0USG5_9AGAR</name>
<evidence type="ECO:0000256" key="1">
    <source>
        <dbReference type="SAM" id="SignalP"/>
    </source>
</evidence>
<keyword evidence="1" id="KW-0732">Signal</keyword>
<organism evidence="2 3">
    <name type="scientific">Cristinia sonorae</name>
    <dbReference type="NCBI Taxonomy" id="1940300"/>
    <lineage>
        <taxon>Eukaryota</taxon>
        <taxon>Fungi</taxon>
        <taxon>Dikarya</taxon>
        <taxon>Basidiomycota</taxon>
        <taxon>Agaricomycotina</taxon>
        <taxon>Agaricomycetes</taxon>
        <taxon>Agaricomycetidae</taxon>
        <taxon>Agaricales</taxon>
        <taxon>Pleurotineae</taxon>
        <taxon>Stephanosporaceae</taxon>
        <taxon>Cristinia</taxon>
    </lineage>
</organism>
<evidence type="ECO:0000313" key="2">
    <source>
        <dbReference type="EMBL" id="KAH8103063.1"/>
    </source>
</evidence>
<proteinExistence type="predicted"/>
<feature type="signal peptide" evidence="1">
    <location>
        <begin position="1"/>
        <end position="18"/>
    </location>
</feature>
<accession>A0A8K0USG5</accession>
<keyword evidence="3" id="KW-1185">Reference proteome</keyword>
<reference evidence="2" key="1">
    <citation type="journal article" date="2021" name="New Phytol.">
        <title>Evolutionary innovations through gain and loss of genes in the ectomycorrhizal Boletales.</title>
        <authorList>
            <person name="Wu G."/>
            <person name="Miyauchi S."/>
            <person name="Morin E."/>
            <person name="Kuo A."/>
            <person name="Drula E."/>
            <person name="Varga T."/>
            <person name="Kohler A."/>
            <person name="Feng B."/>
            <person name="Cao Y."/>
            <person name="Lipzen A."/>
            <person name="Daum C."/>
            <person name="Hundley H."/>
            <person name="Pangilinan J."/>
            <person name="Johnson J."/>
            <person name="Barry K."/>
            <person name="LaButti K."/>
            <person name="Ng V."/>
            <person name="Ahrendt S."/>
            <person name="Min B."/>
            <person name="Choi I.G."/>
            <person name="Park H."/>
            <person name="Plett J.M."/>
            <person name="Magnuson J."/>
            <person name="Spatafora J.W."/>
            <person name="Nagy L.G."/>
            <person name="Henrissat B."/>
            <person name="Grigoriev I.V."/>
            <person name="Yang Z.L."/>
            <person name="Xu J."/>
            <person name="Martin F.M."/>
        </authorList>
    </citation>
    <scope>NUCLEOTIDE SEQUENCE</scope>
    <source>
        <strain evidence="2">KKN 215</strain>
    </source>
</reference>
<evidence type="ECO:0000313" key="3">
    <source>
        <dbReference type="Proteomes" id="UP000813824"/>
    </source>
</evidence>
<sequence length="119" mass="11547">MRASFLTVLVFATTATYAAPFFPPPLPHGNGGSAYTGSTGNVNGGDVINDGYWISNGYGANKAGSGGVSWSGDAFAGNGGYFGGNGGSAYTGSTGNANGGSVINTGAFISNAGGASEYP</sequence>
<protein>
    <submittedName>
        <fullName evidence="2">Uncharacterized protein</fullName>
    </submittedName>
</protein>